<comment type="caution">
    <text evidence="3">The sequence shown here is derived from an EMBL/GenBank/DDBJ whole genome shotgun (WGS) entry which is preliminary data.</text>
</comment>
<evidence type="ECO:0000313" key="4">
    <source>
        <dbReference type="Proteomes" id="UP001524547"/>
    </source>
</evidence>
<evidence type="ECO:0000256" key="2">
    <source>
        <dbReference type="RuleBase" id="RU000461"/>
    </source>
</evidence>
<protein>
    <submittedName>
        <fullName evidence="3">Cytochrome P450</fullName>
    </submittedName>
</protein>
<dbReference type="InterPro" id="IPR036396">
    <property type="entry name" value="Cyt_P450_sf"/>
</dbReference>
<dbReference type="Pfam" id="PF00067">
    <property type="entry name" value="p450"/>
    <property type="match status" value="1"/>
</dbReference>
<dbReference type="PANTHER" id="PTHR46696">
    <property type="entry name" value="P450, PUTATIVE (EUROFUNG)-RELATED"/>
    <property type="match status" value="1"/>
</dbReference>
<keyword evidence="2" id="KW-0408">Iron</keyword>
<dbReference type="InterPro" id="IPR001128">
    <property type="entry name" value="Cyt_P450"/>
</dbReference>
<dbReference type="EMBL" id="JAMZEJ010000002">
    <property type="protein sequence ID" value="MCQ8240009.1"/>
    <property type="molecule type" value="Genomic_DNA"/>
</dbReference>
<keyword evidence="2" id="KW-0349">Heme</keyword>
<keyword evidence="2" id="KW-0560">Oxidoreductase</keyword>
<dbReference type="InterPro" id="IPR002397">
    <property type="entry name" value="Cyt_P450_B"/>
</dbReference>
<gene>
    <name evidence="3" type="ORF">NFI88_04040</name>
</gene>
<dbReference type="PROSITE" id="PS00086">
    <property type="entry name" value="CYTOCHROME_P450"/>
    <property type="match status" value="1"/>
</dbReference>
<dbReference type="PANTHER" id="PTHR46696:SF1">
    <property type="entry name" value="CYTOCHROME P450 YJIB-RELATED"/>
    <property type="match status" value="1"/>
</dbReference>
<dbReference type="SUPFAM" id="SSF48264">
    <property type="entry name" value="Cytochrome P450"/>
    <property type="match status" value="1"/>
</dbReference>
<dbReference type="Proteomes" id="UP001524547">
    <property type="component" value="Unassembled WGS sequence"/>
</dbReference>
<accession>A0ABT1VUJ3</accession>
<keyword evidence="4" id="KW-1185">Reference proteome</keyword>
<name>A0ABT1VUJ3_9PROT</name>
<dbReference type="InterPro" id="IPR017972">
    <property type="entry name" value="Cyt_P450_CS"/>
</dbReference>
<reference evidence="3 4" key="1">
    <citation type="submission" date="2022-06" db="EMBL/GenBank/DDBJ databases">
        <title>Rhizosaccharibacter gen. nov. sp. nov. KSS12, endophytic bacteria isolated from sugarcane.</title>
        <authorList>
            <person name="Pitiwittayakul N."/>
        </authorList>
    </citation>
    <scope>NUCLEOTIDE SEQUENCE [LARGE SCALE GENOMIC DNA]</scope>
    <source>
        <strain evidence="3 4">KSS12</strain>
    </source>
</reference>
<keyword evidence="2" id="KW-0479">Metal-binding</keyword>
<sequence>MIPESRRLELSPRHPAFVQDPYGAYATIHRRGGLLWWAEYGHWCAFDHRTVSALLRDRRFGREVLHVATREQLGWEEVPAHLKPFYDVDGSTMLEREPPVHTRLRGLVNRAFVSRQIERLRPEIEALAHRLIDAVEAGRRMELIEQFATPIPVAVIAGLLGVPVAEAPRLLDWSHRMVAMYRFGRTRADEDAAVAATAEFVRFLRDLLAERRAVPGEDLISTLLAARDGSDRLSEDELVGTCILLLNAGHEATVHAIGNGMLSWLRSERDPAACFADPARTEATVEEMLRHDTPLHLFTRYALEPLMLPDGAGGEARFAVGDRIGLVLGAANRDPAVFAEPDRFDPDRERRPHASFGGGIHFCIGAPLARLEMQVALPILVRRLPGLRLAEEPRFADSFHFRGLERLELEWGS</sequence>
<dbReference type="Gene3D" id="1.10.630.10">
    <property type="entry name" value="Cytochrome P450"/>
    <property type="match status" value="1"/>
</dbReference>
<dbReference type="RefSeq" id="WP_422918738.1">
    <property type="nucleotide sequence ID" value="NZ_JAMZEJ010000002.1"/>
</dbReference>
<organism evidence="3 4">
    <name type="scientific">Rhizosaccharibacter radicis</name>
    <dbReference type="NCBI Taxonomy" id="2782605"/>
    <lineage>
        <taxon>Bacteria</taxon>
        <taxon>Pseudomonadati</taxon>
        <taxon>Pseudomonadota</taxon>
        <taxon>Alphaproteobacteria</taxon>
        <taxon>Acetobacterales</taxon>
        <taxon>Acetobacteraceae</taxon>
        <taxon>Rhizosaccharibacter</taxon>
    </lineage>
</organism>
<dbReference type="PRINTS" id="PR00359">
    <property type="entry name" value="BP450"/>
</dbReference>
<evidence type="ECO:0000256" key="1">
    <source>
        <dbReference type="ARBA" id="ARBA00010617"/>
    </source>
</evidence>
<comment type="similarity">
    <text evidence="1 2">Belongs to the cytochrome P450 family.</text>
</comment>
<evidence type="ECO:0000313" key="3">
    <source>
        <dbReference type="EMBL" id="MCQ8240009.1"/>
    </source>
</evidence>
<keyword evidence="2" id="KW-0503">Monooxygenase</keyword>
<dbReference type="CDD" id="cd20625">
    <property type="entry name" value="CYP164-like"/>
    <property type="match status" value="1"/>
</dbReference>
<proteinExistence type="inferred from homology"/>